<reference evidence="1" key="1">
    <citation type="journal article" date="2015" name="Nature">
        <title>Complex archaea that bridge the gap between prokaryotes and eukaryotes.</title>
        <authorList>
            <person name="Spang A."/>
            <person name="Saw J.H."/>
            <person name="Jorgensen S.L."/>
            <person name="Zaremba-Niedzwiedzka K."/>
            <person name="Martijn J."/>
            <person name="Lind A.E."/>
            <person name="van Eijk R."/>
            <person name="Schleper C."/>
            <person name="Guy L."/>
            <person name="Ettema T.J."/>
        </authorList>
    </citation>
    <scope>NUCLEOTIDE SEQUENCE</scope>
</reference>
<evidence type="ECO:0000313" key="1">
    <source>
        <dbReference type="EMBL" id="KKL67076.1"/>
    </source>
</evidence>
<proteinExistence type="predicted"/>
<dbReference type="Gene3D" id="1.10.1070.20">
    <property type="match status" value="1"/>
</dbReference>
<organism evidence="1">
    <name type="scientific">marine sediment metagenome</name>
    <dbReference type="NCBI Taxonomy" id="412755"/>
    <lineage>
        <taxon>unclassified sequences</taxon>
        <taxon>metagenomes</taxon>
        <taxon>ecological metagenomes</taxon>
    </lineage>
</organism>
<evidence type="ECO:0008006" key="2">
    <source>
        <dbReference type="Google" id="ProtNLM"/>
    </source>
</evidence>
<gene>
    <name evidence="1" type="ORF">LCGC14_2138580</name>
</gene>
<feature type="non-terminal residue" evidence="1">
    <location>
        <position position="1"/>
    </location>
</feature>
<sequence>IYTVGSRDKDAYFSPEKPEHKCIKPDWRYLFKLSRSTRTITFWWQFWCEIIAYRFGSVIGVKVPPAHIGLSKKYEQGVDTYAALIEWFYDESKDVYITGEQIMVGLIEDFDTEKGRKHNLETIRDSSRGFFKNRKNALNCWASVLTFDALIGNTDRHQENWGLIFEDLRLNLKESGILYLSPAFDNGTALGYEIPEKSIDKYLDAKRLERYLVDKRARHHMKWSLDEVGQLDFYEFMNKFTMAFPQIKPIIARHLRFTYQQVEEVLAPLVDAVSVPLYKLTRKRLDFILKLIFDRKRILEETLEL</sequence>
<comment type="caution">
    <text evidence="1">The sequence shown here is derived from an EMBL/GenBank/DDBJ whole genome shotgun (WGS) entry which is preliminary data.</text>
</comment>
<dbReference type="AlphaFoldDB" id="A0A0F9ELB5"/>
<name>A0A0F9ELB5_9ZZZZ</name>
<accession>A0A0F9ELB5</accession>
<protein>
    <recommendedName>
        <fullName evidence="2">HipA-like C-terminal domain-containing protein</fullName>
    </recommendedName>
</protein>
<dbReference type="EMBL" id="LAZR01026994">
    <property type="protein sequence ID" value="KKL67076.1"/>
    <property type="molecule type" value="Genomic_DNA"/>
</dbReference>